<evidence type="ECO:0000313" key="1">
    <source>
        <dbReference type="EMBL" id="KAL2712946.1"/>
    </source>
</evidence>
<comment type="caution">
    <text evidence="1">The sequence shown here is derived from an EMBL/GenBank/DDBJ whole genome shotgun (WGS) entry which is preliminary data.</text>
</comment>
<accession>A0ABD1ZX55</accession>
<dbReference type="EMBL" id="JAUDFV010000164">
    <property type="protein sequence ID" value="KAL2712946.1"/>
    <property type="molecule type" value="Genomic_DNA"/>
</dbReference>
<feature type="non-terminal residue" evidence="1">
    <location>
        <position position="1"/>
    </location>
</feature>
<organism evidence="1 2">
    <name type="scientific">Vespula squamosa</name>
    <name type="common">Southern yellow jacket</name>
    <name type="synonym">Wasp</name>
    <dbReference type="NCBI Taxonomy" id="30214"/>
    <lineage>
        <taxon>Eukaryota</taxon>
        <taxon>Metazoa</taxon>
        <taxon>Ecdysozoa</taxon>
        <taxon>Arthropoda</taxon>
        <taxon>Hexapoda</taxon>
        <taxon>Insecta</taxon>
        <taxon>Pterygota</taxon>
        <taxon>Neoptera</taxon>
        <taxon>Endopterygota</taxon>
        <taxon>Hymenoptera</taxon>
        <taxon>Apocrita</taxon>
        <taxon>Aculeata</taxon>
        <taxon>Vespoidea</taxon>
        <taxon>Vespidae</taxon>
        <taxon>Vespinae</taxon>
        <taxon>Vespula</taxon>
    </lineage>
</organism>
<reference evidence="1 2" key="1">
    <citation type="journal article" date="2024" name="Ann. Entomol. Soc. Am.">
        <title>Genomic analyses of the southern and eastern yellowjacket wasps (Hymenoptera: Vespidae) reveal evolutionary signatures of social life.</title>
        <authorList>
            <person name="Catto M.A."/>
            <person name="Caine P.B."/>
            <person name="Orr S.E."/>
            <person name="Hunt B.G."/>
            <person name="Goodisman M.A.D."/>
        </authorList>
    </citation>
    <scope>NUCLEOTIDE SEQUENCE [LARGE SCALE GENOMIC DNA]</scope>
    <source>
        <strain evidence="1">233</strain>
        <tissue evidence="1">Head and thorax</tissue>
    </source>
</reference>
<sequence length="70" mass="8344">EEKEKEKKKKKKEKAFAKFFFRFTRILKILRTKMLCCIVGGKILSRFKPISLDFFSNVLLSKSQTHLQFS</sequence>
<evidence type="ECO:0000313" key="2">
    <source>
        <dbReference type="Proteomes" id="UP001607302"/>
    </source>
</evidence>
<gene>
    <name evidence="1" type="ORF">V1478_017537</name>
</gene>
<protein>
    <submittedName>
        <fullName evidence="1">Uncharacterized protein</fullName>
    </submittedName>
</protein>
<keyword evidence="2" id="KW-1185">Reference proteome</keyword>
<dbReference type="AlphaFoldDB" id="A0ABD1ZX55"/>
<dbReference type="Proteomes" id="UP001607302">
    <property type="component" value="Unassembled WGS sequence"/>
</dbReference>
<name>A0ABD1ZX55_VESSQ</name>
<proteinExistence type="predicted"/>